<dbReference type="InterPro" id="IPR036691">
    <property type="entry name" value="Endo/exonu/phosph_ase_sf"/>
</dbReference>
<evidence type="ECO:0000313" key="4">
    <source>
        <dbReference type="Proteomes" id="UP000007801"/>
    </source>
</evidence>
<keyword evidence="1" id="KW-0812">Transmembrane</keyword>
<dbReference type="AlphaFoldDB" id="A0A0N8NYW9"/>
<dbReference type="PANTHER" id="PTHR21113">
    <property type="entry name" value="AGAP001705-PA"/>
    <property type="match status" value="1"/>
</dbReference>
<dbReference type="PANTHER" id="PTHR21113:SF4">
    <property type="entry name" value="CHITIN-BINDING TYPE-4 DOMAIN-CONTAINING PROTEIN"/>
    <property type="match status" value="1"/>
</dbReference>
<keyword evidence="4" id="KW-1185">Reference proteome</keyword>
<dbReference type="InParanoid" id="A0A0N8NYW9"/>
<dbReference type="InterPro" id="IPR004302">
    <property type="entry name" value="Cellulose/chitin-bd_N"/>
</dbReference>
<dbReference type="Proteomes" id="UP000007801">
    <property type="component" value="Unassembled WGS sequence"/>
</dbReference>
<dbReference type="SUPFAM" id="SSF56219">
    <property type="entry name" value="DNase I-like"/>
    <property type="match status" value="1"/>
</dbReference>
<evidence type="ECO:0000256" key="1">
    <source>
        <dbReference type="SAM" id="Phobius"/>
    </source>
</evidence>
<accession>A0A0N8NYW9</accession>
<dbReference type="SMR" id="A0A0N8NYW9"/>
<keyword evidence="1" id="KW-1133">Transmembrane helix</keyword>
<gene>
    <name evidence="3" type="primary">Dana\GF26896</name>
    <name evidence="3" type="ORF">GF26896</name>
</gene>
<feature type="transmembrane region" description="Helical" evidence="1">
    <location>
        <begin position="267"/>
        <end position="289"/>
    </location>
</feature>
<organism evidence="3 4">
    <name type="scientific">Drosophila ananassae</name>
    <name type="common">Fruit fly</name>
    <dbReference type="NCBI Taxonomy" id="7217"/>
    <lineage>
        <taxon>Eukaryota</taxon>
        <taxon>Metazoa</taxon>
        <taxon>Ecdysozoa</taxon>
        <taxon>Arthropoda</taxon>
        <taxon>Hexapoda</taxon>
        <taxon>Insecta</taxon>
        <taxon>Pterygota</taxon>
        <taxon>Neoptera</taxon>
        <taxon>Endopterygota</taxon>
        <taxon>Diptera</taxon>
        <taxon>Brachycera</taxon>
        <taxon>Muscomorpha</taxon>
        <taxon>Ephydroidea</taxon>
        <taxon>Drosophilidae</taxon>
        <taxon>Drosophila</taxon>
        <taxon>Sophophora</taxon>
    </lineage>
</organism>
<dbReference type="Gene3D" id="3.60.10.10">
    <property type="entry name" value="Endonuclease/exonuclease/phosphatase"/>
    <property type="match status" value="1"/>
</dbReference>
<protein>
    <recommendedName>
        <fullName evidence="2">Chitin-binding type-4 domain-containing protein</fullName>
    </recommendedName>
</protein>
<name>A0A0N8NYW9_DROAN</name>
<sequence length="397" mass="45026">MNTILSFTANTIGNKIKVDLKIIFLLEIGCIILNCEGHGRLIEPPSRASAWRYGFSTLPDYNDHELYCGGFTRQWKQNGGKCGECGDAWDMPKPRPHENGGQWGKGLIVRRYRPGSKMMIRIELTASHMGFFEFRICPTPSAKQECFDQNVLRILGGSPFQPNPEDMNFRFYPRNGSRIYEIKAQLPEYTCDQCVLQWRYVAGNNWGMCSDGNGAIGCGPQEEFRSCSDIALTRDAQSPFRPLHPSILEQNITGTEPSAQNYEIKSLIYILISISILLILICLFLTIWFKIITARFRCNARHITIVQCYAPTEDASDDIKDDFYNALISSLNKVIRGDIKILMGDFNAKVGPNNTGLESTMGRHGIGKRNDNGDRLIHLCQTFQWKYPQPNRPPVHK</sequence>
<dbReference type="OrthoDB" id="8049952at2759"/>
<evidence type="ECO:0000259" key="2">
    <source>
        <dbReference type="Pfam" id="PF03067"/>
    </source>
</evidence>
<evidence type="ECO:0000313" key="3">
    <source>
        <dbReference type="EMBL" id="KPU72692.1"/>
    </source>
</evidence>
<dbReference type="STRING" id="7217.A0A0N8NYW9"/>
<dbReference type="EMBL" id="CH902623">
    <property type="protein sequence ID" value="KPU72692.1"/>
    <property type="molecule type" value="Genomic_DNA"/>
</dbReference>
<dbReference type="Pfam" id="PF03067">
    <property type="entry name" value="LPMO_10"/>
    <property type="match status" value="1"/>
</dbReference>
<keyword evidence="1" id="KW-0472">Membrane</keyword>
<proteinExistence type="predicted"/>
<reference evidence="3 4" key="1">
    <citation type="journal article" date="2007" name="Nature">
        <title>Evolution of genes and genomes on the Drosophila phylogeny.</title>
        <authorList>
            <consortium name="Drosophila 12 Genomes Consortium"/>
            <person name="Clark A.G."/>
            <person name="Eisen M.B."/>
            <person name="Smith D.R."/>
            <person name="Bergman C.M."/>
            <person name="Oliver B."/>
            <person name="Markow T.A."/>
            <person name="Kaufman T.C."/>
            <person name="Kellis M."/>
            <person name="Gelbart W."/>
            <person name="Iyer V.N."/>
            <person name="Pollard D.A."/>
            <person name="Sackton T.B."/>
            <person name="Larracuente A.M."/>
            <person name="Singh N.D."/>
            <person name="Abad J.P."/>
            <person name="Abt D.N."/>
            <person name="Adryan B."/>
            <person name="Aguade M."/>
            <person name="Akashi H."/>
            <person name="Anderson W.W."/>
            <person name="Aquadro C.F."/>
            <person name="Ardell D.H."/>
            <person name="Arguello R."/>
            <person name="Artieri C.G."/>
            <person name="Barbash D.A."/>
            <person name="Barker D."/>
            <person name="Barsanti P."/>
            <person name="Batterham P."/>
            <person name="Batzoglou S."/>
            <person name="Begun D."/>
            <person name="Bhutkar A."/>
            <person name="Blanco E."/>
            <person name="Bosak S.A."/>
            <person name="Bradley R.K."/>
            <person name="Brand A.D."/>
            <person name="Brent M.R."/>
            <person name="Brooks A.N."/>
            <person name="Brown R.H."/>
            <person name="Butlin R.K."/>
            <person name="Caggese C."/>
            <person name="Calvi B.R."/>
            <person name="Bernardo de Carvalho A."/>
            <person name="Caspi A."/>
            <person name="Castrezana S."/>
            <person name="Celniker S.E."/>
            <person name="Chang J.L."/>
            <person name="Chapple C."/>
            <person name="Chatterji S."/>
            <person name="Chinwalla A."/>
            <person name="Civetta A."/>
            <person name="Clifton S.W."/>
            <person name="Comeron J.M."/>
            <person name="Costello J.C."/>
            <person name="Coyne J.A."/>
            <person name="Daub J."/>
            <person name="David R.G."/>
            <person name="Delcher A.L."/>
            <person name="Delehaunty K."/>
            <person name="Do C.B."/>
            <person name="Ebling H."/>
            <person name="Edwards K."/>
            <person name="Eickbush T."/>
            <person name="Evans J.D."/>
            <person name="Filipski A."/>
            <person name="Findeiss S."/>
            <person name="Freyhult E."/>
            <person name="Fulton L."/>
            <person name="Fulton R."/>
            <person name="Garcia A.C."/>
            <person name="Gardiner A."/>
            <person name="Garfield D.A."/>
            <person name="Garvin B.E."/>
            <person name="Gibson G."/>
            <person name="Gilbert D."/>
            <person name="Gnerre S."/>
            <person name="Godfrey J."/>
            <person name="Good R."/>
            <person name="Gotea V."/>
            <person name="Gravely B."/>
            <person name="Greenberg A.J."/>
            <person name="Griffiths-Jones S."/>
            <person name="Gross S."/>
            <person name="Guigo R."/>
            <person name="Gustafson E.A."/>
            <person name="Haerty W."/>
            <person name="Hahn M.W."/>
            <person name="Halligan D.L."/>
            <person name="Halpern A.L."/>
            <person name="Halter G.M."/>
            <person name="Han M.V."/>
            <person name="Heger A."/>
            <person name="Hillier L."/>
            <person name="Hinrichs A.S."/>
            <person name="Holmes I."/>
            <person name="Hoskins R.A."/>
            <person name="Hubisz M.J."/>
            <person name="Hultmark D."/>
            <person name="Huntley M.A."/>
            <person name="Jaffe D.B."/>
            <person name="Jagadeeshan S."/>
            <person name="Jeck W.R."/>
            <person name="Johnson J."/>
            <person name="Jones C.D."/>
            <person name="Jordan W.C."/>
            <person name="Karpen G.H."/>
            <person name="Kataoka E."/>
            <person name="Keightley P.D."/>
            <person name="Kheradpour P."/>
            <person name="Kirkness E.F."/>
            <person name="Koerich L.B."/>
            <person name="Kristiansen K."/>
            <person name="Kudrna D."/>
            <person name="Kulathinal R.J."/>
            <person name="Kumar S."/>
            <person name="Kwok R."/>
            <person name="Lander E."/>
            <person name="Langley C.H."/>
            <person name="Lapoint R."/>
            <person name="Lazzaro B.P."/>
            <person name="Lee S.J."/>
            <person name="Levesque L."/>
            <person name="Li R."/>
            <person name="Lin C.F."/>
            <person name="Lin M.F."/>
            <person name="Lindblad-Toh K."/>
            <person name="Llopart A."/>
            <person name="Long M."/>
            <person name="Low L."/>
            <person name="Lozovsky E."/>
            <person name="Lu J."/>
            <person name="Luo M."/>
            <person name="Machado C.A."/>
            <person name="Makalowski W."/>
            <person name="Marzo M."/>
            <person name="Matsuda M."/>
            <person name="Matzkin L."/>
            <person name="McAllister B."/>
            <person name="McBride C.S."/>
            <person name="McKernan B."/>
            <person name="McKernan K."/>
            <person name="Mendez-Lago M."/>
            <person name="Minx P."/>
            <person name="Mollenhauer M.U."/>
            <person name="Montooth K."/>
            <person name="Mount S.M."/>
            <person name="Mu X."/>
            <person name="Myers E."/>
            <person name="Negre B."/>
            <person name="Newfeld S."/>
            <person name="Nielsen R."/>
            <person name="Noor M.A."/>
            <person name="O'Grady P."/>
            <person name="Pachter L."/>
            <person name="Papaceit M."/>
            <person name="Parisi M.J."/>
            <person name="Parisi M."/>
            <person name="Parts L."/>
            <person name="Pedersen J.S."/>
            <person name="Pesole G."/>
            <person name="Phillippy A.M."/>
            <person name="Ponting C.P."/>
            <person name="Pop M."/>
            <person name="Porcelli D."/>
            <person name="Powell J.R."/>
            <person name="Prohaska S."/>
            <person name="Pruitt K."/>
            <person name="Puig M."/>
            <person name="Quesneville H."/>
            <person name="Ram K.R."/>
            <person name="Rand D."/>
            <person name="Rasmussen M.D."/>
            <person name="Reed L.K."/>
            <person name="Reenan R."/>
            <person name="Reily A."/>
            <person name="Remington K.A."/>
            <person name="Rieger T.T."/>
            <person name="Ritchie M.G."/>
            <person name="Robin C."/>
            <person name="Rogers Y.H."/>
            <person name="Rohde C."/>
            <person name="Rozas J."/>
            <person name="Rubenfield M.J."/>
            <person name="Ruiz A."/>
            <person name="Russo S."/>
            <person name="Salzberg S.L."/>
            <person name="Sanchez-Gracia A."/>
            <person name="Saranga D.J."/>
            <person name="Sato H."/>
            <person name="Schaeffer S.W."/>
            <person name="Schatz M.C."/>
            <person name="Schlenke T."/>
            <person name="Schwartz R."/>
            <person name="Segarra C."/>
            <person name="Singh R.S."/>
            <person name="Sirot L."/>
            <person name="Sirota M."/>
            <person name="Sisneros N.B."/>
            <person name="Smith C.D."/>
            <person name="Smith T.F."/>
            <person name="Spieth J."/>
            <person name="Stage D.E."/>
            <person name="Stark A."/>
            <person name="Stephan W."/>
            <person name="Strausberg R.L."/>
            <person name="Strempel S."/>
            <person name="Sturgill D."/>
            <person name="Sutton G."/>
            <person name="Sutton G.G."/>
            <person name="Tao W."/>
            <person name="Teichmann S."/>
            <person name="Tobari Y.N."/>
            <person name="Tomimura Y."/>
            <person name="Tsolas J.M."/>
            <person name="Valente V.L."/>
            <person name="Venter E."/>
            <person name="Venter J.C."/>
            <person name="Vicario S."/>
            <person name="Vieira F.G."/>
            <person name="Vilella A.J."/>
            <person name="Villasante A."/>
            <person name="Walenz B."/>
            <person name="Wang J."/>
            <person name="Wasserman M."/>
            <person name="Watts T."/>
            <person name="Wilson D."/>
            <person name="Wilson R.K."/>
            <person name="Wing R.A."/>
            <person name="Wolfner M.F."/>
            <person name="Wong A."/>
            <person name="Wong G.K."/>
            <person name="Wu C.I."/>
            <person name="Wu G."/>
            <person name="Yamamoto D."/>
            <person name="Yang H.P."/>
            <person name="Yang S.P."/>
            <person name="Yorke J.A."/>
            <person name="Yoshida K."/>
            <person name="Zdobnov E."/>
            <person name="Zhang P."/>
            <person name="Zhang Y."/>
            <person name="Zimin A.V."/>
            <person name="Baldwin J."/>
            <person name="Abdouelleil A."/>
            <person name="Abdulkadir J."/>
            <person name="Abebe A."/>
            <person name="Abera B."/>
            <person name="Abreu J."/>
            <person name="Acer S.C."/>
            <person name="Aftuck L."/>
            <person name="Alexander A."/>
            <person name="An P."/>
            <person name="Anderson E."/>
            <person name="Anderson S."/>
            <person name="Arachi H."/>
            <person name="Azer M."/>
            <person name="Bachantsang P."/>
            <person name="Barry A."/>
            <person name="Bayul T."/>
            <person name="Berlin A."/>
            <person name="Bessette D."/>
            <person name="Bloom T."/>
            <person name="Blye J."/>
            <person name="Boguslavskiy L."/>
            <person name="Bonnet C."/>
            <person name="Boukhgalter B."/>
            <person name="Bourzgui I."/>
            <person name="Brown A."/>
            <person name="Cahill P."/>
            <person name="Channer S."/>
            <person name="Cheshatsang Y."/>
            <person name="Chuda L."/>
            <person name="Citroen M."/>
            <person name="Collymore A."/>
            <person name="Cooke P."/>
            <person name="Costello M."/>
            <person name="D'Aco K."/>
            <person name="Daza R."/>
            <person name="De Haan G."/>
            <person name="DeGray S."/>
            <person name="DeMaso C."/>
            <person name="Dhargay N."/>
            <person name="Dooley K."/>
            <person name="Dooley E."/>
            <person name="Doricent M."/>
            <person name="Dorje P."/>
            <person name="Dorjee K."/>
            <person name="Dupes A."/>
            <person name="Elong R."/>
            <person name="Falk J."/>
            <person name="Farina A."/>
            <person name="Faro S."/>
            <person name="Ferguson D."/>
            <person name="Fisher S."/>
            <person name="Foley C.D."/>
            <person name="Franke A."/>
            <person name="Friedrich D."/>
            <person name="Gadbois L."/>
            <person name="Gearin G."/>
            <person name="Gearin C.R."/>
            <person name="Giannoukos G."/>
            <person name="Goode T."/>
            <person name="Graham J."/>
            <person name="Grandbois E."/>
            <person name="Grewal S."/>
            <person name="Gyaltsen K."/>
            <person name="Hafez N."/>
            <person name="Hagos B."/>
            <person name="Hall J."/>
            <person name="Henson C."/>
            <person name="Hollinger A."/>
            <person name="Honan T."/>
            <person name="Huard M.D."/>
            <person name="Hughes L."/>
            <person name="Hurhula B."/>
            <person name="Husby M.E."/>
            <person name="Kamat A."/>
            <person name="Kanga B."/>
            <person name="Kashin S."/>
            <person name="Khazanovich D."/>
            <person name="Kisner P."/>
            <person name="Lance K."/>
            <person name="Lara M."/>
            <person name="Lee W."/>
            <person name="Lennon N."/>
            <person name="Letendre F."/>
            <person name="LeVine R."/>
            <person name="Lipovsky A."/>
            <person name="Liu X."/>
            <person name="Liu J."/>
            <person name="Liu S."/>
            <person name="Lokyitsang T."/>
            <person name="Lokyitsang Y."/>
            <person name="Lubonja R."/>
            <person name="Lui A."/>
            <person name="MacDonald P."/>
            <person name="Magnisalis V."/>
            <person name="Maru K."/>
            <person name="Matthews C."/>
            <person name="McCusker W."/>
            <person name="McDonough S."/>
            <person name="Mehta T."/>
            <person name="Meldrim J."/>
            <person name="Meneus L."/>
            <person name="Mihai O."/>
            <person name="Mihalev A."/>
            <person name="Mihova T."/>
            <person name="Mittelman R."/>
            <person name="Mlenga V."/>
            <person name="Montmayeur A."/>
            <person name="Mulrain L."/>
            <person name="Navidi A."/>
            <person name="Naylor J."/>
            <person name="Negash T."/>
            <person name="Nguyen T."/>
            <person name="Nguyen N."/>
            <person name="Nicol R."/>
            <person name="Norbu C."/>
            <person name="Norbu N."/>
            <person name="Novod N."/>
            <person name="O'Neill B."/>
            <person name="Osman S."/>
            <person name="Markiewicz E."/>
            <person name="Oyono O.L."/>
            <person name="Patti C."/>
            <person name="Phunkhang P."/>
            <person name="Pierre F."/>
            <person name="Priest M."/>
            <person name="Raghuraman S."/>
            <person name="Rege F."/>
            <person name="Reyes R."/>
            <person name="Rise C."/>
            <person name="Rogov P."/>
            <person name="Ross K."/>
            <person name="Ryan E."/>
            <person name="Settipalli S."/>
            <person name="Shea T."/>
            <person name="Sherpa N."/>
            <person name="Shi L."/>
            <person name="Shih D."/>
            <person name="Sparrow T."/>
            <person name="Spaulding J."/>
            <person name="Stalker J."/>
            <person name="Stange-Thomann N."/>
            <person name="Stavropoulos S."/>
            <person name="Stone C."/>
            <person name="Strader C."/>
            <person name="Tesfaye S."/>
            <person name="Thomson T."/>
            <person name="Thoulutsang Y."/>
            <person name="Thoulutsang D."/>
            <person name="Topham K."/>
            <person name="Topping I."/>
            <person name="Tsamla T."/>
            <person name="Vassiliev H."/>
            <person name="Vo A."/>
            <person name="Wangchuk T."/>
            <person name="Wangdi T."/>
            <person name="Weiand M."/>
            <person name="Wilkinson J."/>
            <person name="Wilson A."/>
            <person name="Yadav S."/>
            <person name="Young G."/>
            <person name="Yu Q."/>
            <person name="Zembek L."/>
            <person name="Zhong D."/>
            <person name="Zimmer A."/>
            <person name="Zwirko Z."/>
            <person name="Jaffe D.B."/>
            <person name="Alvarez P."/>
            <person name="Brockman W."/>
            <person name="Butler J."/>
            <person name="Chin C."/>
            <person name="Gnerre S."/>
            <person name="Grabherr M."/>
            <person name="Kleber M."/>
            <person name="Mauceli E."/>
            <person name="MacCallum I."/>
        </authorList>
    </citation>
    <scope>NUCLEOTIDE SEQUENCE [LARGE SCALE GENOMIC DNA]</scope>
    <source>
        <strain evidence="4">Tucson 14024-0371.13</strain>
    </source>
</reference>
<feature type="domain" description="Chitin-binding type-4" evidence="2">
    <location>
        <begin position="38"/>
        <end position="230"/>
    </location>
</feature>